<dbReference type="EMBL" id="CCXS01000001">
    <property type="protein sequence ID" value="CEG23096.1"/>
    <property type="molecule type" value="Genomic_DNA"/>
</dbReference>
<sequence length="53" mass="5721">MPLSARYESPLLADFFYGTGEIAGTELIVLQNDYSVMKAGILLSGQKMPGGIR</sequence>
<organism evidence="1 2">
    <name type="scientific">Planococcus massiliensis</name>
    <dbReference type="NCBI Taxonomy" id="1499687"/>
    <lineage>
        <taxon>Bacteria</taxon>
        <taxon>Bacillati</taxon>
        <taxon>Bacillota</taxon>
        <taxon>Bacilli</taxon>
        <taxon>Bacillales</taxon>
        <taxon>Caryophanaceae</taxon>
        <taxon>Planococcus</taxon>
    </lineage>
</organism>
<evidence type="ECO:0000313" key="1">
    <source>
        <dbReference type="EMBL" id="CEG23096.1"/>
    </source>
</evidence>
<gene>
    <name evidence="1" type="ORF">BN1080_02039</name>
</gene>
<protein>
    <submittedName>
        <fullName evidence="1">Uncharacterized protein</fullName>
    </submittedName>
</protein>
<reference evidence="1 2" key="1">
    <citation type="submission" date="2014-09" db="EMBL/GenBank/DDBJ databases">
        <authorList>
            <person name="Urmite Genomes Urmite Genomes"/>
        </authorList>
    </citation>
    <scope>NUCLEOTIDE SEQUENCE [LARGE SCALE GENOMIC DNA]</scope>
    <source>
        <strain evidence="1 2">ES2</strain>
    </source>
</reference>
<proteinExistence type="predicted"/>
<dbReference type="AlphaFoldDB" id="A0A098EP69"/>
<evidence type="ECO:0000313" key="2">
    <source>
        <dbReference type="Proteomes" id="UP000043699"/>
    </source>
</evidence>
<accession>A0A098EP69</accession>
<dbReference type="Proteomes" id="UP000043699">
    <property type="component" value="Unassembled WGS sequence"/>
</dbReference>
<name>A0A098EP69_9BACL</name>
<keyword evidence="2" id="KW-1185">Reference proteome</keyword>